<dbReference type="Gramene" id="KOM37652">
    <property type="protein sequence ID" value="KOM37652"/>
    <property type="gene ID" value="LR48_Vigan03g103400"/>
</dbReference>
<dbReference type="Gene3D" id="1.20.1250.20">
    <property type="entry name" value="MFS general substrate transporter like domains"/>
    <property type="match status" value="1"/>
</dbReference>
<evidence type="ECO:0000256" key="3">
    <source>
        <dbReference type="ARBA" id="ARBA00022989"/>
    </source>
</evidence>
<dbReference type="Pfam" id="PF00083">
    <property type="entry name" value="Sugar_tr"/>
    <property type="match status" value="1"/>
</dbReference>
<evidence type="ECO:0000256" key="6">
    <source>
        <dbReference type="SAM" id="Phobius"/>
    </source>
</evidence>
<dbReference type="GO" id="GO:0016020">
    <property type="term" value="C:membrane"/>
    <property type="evidence" value="ECO:0007669"/>
    <property type="project" value="UniProtKB-SubCell"/>
</dbReference>
<gene>
    <name evidence="7" type="ORF">LR48_Vigan03g103400</name>
</gene>
<evidence type="ECO:0000256" key="1">
    <source>
        <dbReference type="ARBA" id="ARBA00004141"/>
    </source>
</evidence>
<feature type="transmembrane region" description="Helical" evidence="6">
    <location>
        <begin position="183"/>
        <end position="205"/>
    </location>
</feature>
<dbReference type="PANTHER" id="PTHR24064">
    <property type="entry name" value="SOLUTE CARRIER FAMILY 22 MEMBER"/>
    <property type="match status" value="1"/>
</dbReference>
<name>A0A0L9U4Q6_PHAAN</name>
<proteinExistence type="predicted"/>
<dbReference type="EMBL" id="CM003373">
    <property type="protein sequence ID" value="KOM37652.1"/>
    <property type="molecule type" value="Genomic_DNA"/>
</dbReference>
<evidence type="ECO:0000256" key="4">
    <source>
        <dbReference type="ARBA" id="ARBA00023136"/>
    </source>
</evidence>
<reference evidence="8" key="1">
    <citation type="journal article" date="2015" name="Proc. Natl. Acad. Sci. U.S.A.">
        <title>Genome sequencing of adzuki bean (Vigna angularis) provides insight into high starch and low fat accumulation and domestication.</title>
        <authorList>
            <person name="Yang K."/>
            <person name="Tian Z."/>
            <person name="Chen C."/>
            <person name="Luo L."/>
            <person name="Zhao B."/>
            <person name="Wang Z."/>
            <person name="Yu L."/>
            <person name="Li Y."/>
            <person name="Sun Y."/>
            <person name="Li W."/>
            <person name="Chen Y."/>
            <person name="Li Y."/>
            <person name="Zhang Y."/>
            <person name="Ai D."/>
            <person name="Zhao J."/>
            <person name="Shang C."/>
            <person name="Ma Y."/>
            <person name="Wu B."/>
            <person name="Wang M."/>
            <person name="Gao L."/>
            <person name="Sun D."/>
            <person name="Zhang P."/>
            <person name="Guo F."/>
            <person name="Wang W."/>
            <person name="Li Y."/>
            <person name="Wang J."/>
            <person name="Varshney R.K."/>
            <person name="Wang J."/>
            <person name="Ling H.Q."/>
            <person name="Wan P."/>
        </authorList>
    </citation>
    <scope>NUCLEOTIDE SEQUENCE</scope>
    <source>
        <strain evidence="8">cv. Jingnong 6</strain>
    </source>
</reference>
<feature type="compositionally biased region" description="Low complexity" evidence="5">
    <location>
        <begin position="55"/>
        <end position="70"/>
    </location>
</feature>
<protein>
    <recommendedName>
        <fullName evidence="9">Major facilitator superfamily (MFS) profile domain-containing protein</fullName>
    </recommendedName>
</protein>
<feature type="transmembrane region" description="Helical" evidence="6">
    <location>
        <begin position="156"/>
        <end position="177"/>
    </location>
</feature>
<keyword evidence="3 6" id="KW-1133">Transmembrane helix</keyword>
<dbReference type="GO" id="GO:0022857">
    <property type="term" value="F:transmembrane transporter activity"/>
    <property type="evidence" value="ECO:0007669"/>
    <property type="project" value="InterPro"/>
</dbReference>
<evidence type="ECO:0000256" key="2">
    <source>
        <dbReference type="ARBA" id="ARBA00022692"/>
    </source>
</evidence>
<sequence length="221" mass="24252">MQIPPLSSANPIHHLTHKYNHHHHHPTNTTHPWDPPLNSAYANSAGPSSSNQYLSPSPGSSTPNRSSSSSDAQPSWHFTNADNDYAATATLCDLPREWWAWDRPSHASIVSDWGLQCVNSVISGPPASSFFVGCLVGGFALASFADSSLGQKNMLFFSYLIMGITSLLVTLSPNIWIYSTLKFLYGFARATIGTSALVLATEIMGKRRRDQRESKECRVCK</sequence>
<feature type="compositionally biased region" description="Polar residues" evidence="5">
    <location>
        <begin position="40"/>
        <end position="54"/>
    </location>
</feature>
<dbReference type="InterPro" id="IPR036259">
    <property type="entry name" value="MFS_trans_sf"/>
</dbReference>
<dbReference type="InterPro" id="IPR005828">
    <property type="entry name" value="MFS_sugar_transport-like"/>
</dbReference>
<keyword evidence="4 6" id="KW-0472">Membrane</keyword>
<dbReference type="STRING" id="3914.A0A0L9U4Q6"/>
<evidence type="ECO:0008006" key="9">
    <source>
        <dbReference type="Google" id="ProtNLM"/>
    </source>
</evidence>
<keyword evidence="2 6" id="KW-0812">Transmembrane</keyword>
<dbReference type="AlphaFoldDB" id="A0A0L9U4Q6"/>
<dbReference type="SUPFAM" id="SSF103473">
    <property type="entry name" value="MFS general substrate transporter"/>
    <property type="match status" value="1"/>
</dbReference>
<organism evidence="7 8">
    <name type="scientific">Phaseolus angularis</name>
    <name type="common">Azuki bean</name>
    <name type="synonym">Vigna angularis</name>
    <dbReference type="NCBI Taxonomy" id="3914"/>
    <lineage>
        <taxon>Eukaryota</taxon>
        <taxon>Viridiplantae</taxon>
        <taxon>Streptophyta</taxon>
        <taxon>Embryophyta</taxon>
        <taxon>Tracheophyta</taxon>
        <taxon>Spermatophyta</taxon>
        <taxon>Magnoliopsida</taxon>
        <taxon>eudicotyledons</taxon>
        <taxon>Gunneridae</taxon>
        <taxon>Pentapetalae</taxon>
        <taxon>rosids</taxon>
        <taxon>fabids</taxon>
        <taxon>Fabales</taxon>
        <taxon>Fabaceae</taxon>
        <taxon>Papilionoideae</taxon>
        <taxon>50 kb inversion clade</taxon>
        <taxon>NPAAA clade</taxon>
        <taxon>indigoferoid/millettioid clade</taxon>
        <taxon>Phaseoleae</taxon>
        <taxon>Vigna</taxon>
    </lineage>
</organism>
<evidence type="ECO:0000313" key="8">
    <source>
        <dbReference type="Proteomes" id="UP000053144"/>
    </source>
</evidence>
<feature type="region of interest" description="Disordered" evidence="5">
    <location>
        <begin position="19"/>
        <end position="74"/>
    </location>
</feature>
<comment type="subcellular location">
    <subcellularLocation>
        <location evidence="1">Membrane</location>
        <topology evidence="1">Multi-pass membrane protein</topology>
    </subcellularLocation>
</comment>
<accession>A0A0L9U4Q6</accession>
<dbReference type="Proteomes" id="UP000053144">
    <property type="component" value="Chromosome 3"/>
</dbReference>
<evidence type="ECO:0000313" key="7">
    <source>
        <dbReference type="EMBL" id="KOM37652.1"/>
    </source>
</evidence>
<evidence type="ECO:0000256" key="5">
    <source>
        <dbReference type="SAM" id="MobiDB-lite"/>
    </source>
</evidence>
<feature type="transmembrane region" description="Helical" evidence="6">
    <location>
        <begin position="127"/>
        <end position="144"/>
    </location>
</feature>